<dbReference type="InterPro" id="IPR013783">
    <property type="entry name" value="Ig-like_fold"/>
</dbReference>
<keyword evidence="1" id="KW-1133">Transmembrane helix</keyword>
<evidence type="ECO:0000313" key="3">
    <source>
        <dbReference type="Ensembl" id="ENSPSTP00000009741.1"/>
    </source>
</evidence>
<keyword evidence="4" id="KW-1185">Reference proteome</keyword>
<dbReference type="InterPro" id="IPR036116">
    <property type="entry name" value="FN3_sf"/>
</dbReference>
<evidence type="ECO:0000256" key="1">
    <source>
        <dbReference type="SAM" id="Phobius"/>
    </source>
</evidence>
<proteinExistence type="predicted"/>
<reference evidence="3" key="1">
    <citation type="submission" date="2025-08" db="UniProtKB">
        <authorList>
            <consortium name="Ensembl"/>
        </authorList>
    </citation>
    <scope>IDENTIFICATION</scope>
</reference>
<dbReference type="Gene3D" id="2.60.40.10">
    <property type="entry name" value="Immunoglobulins"/>
    <property type="match status" value="1"/>
</dbReference>
<dbReference type="Ensembl" id="ENSPSTT00000010233.1">
    <property type="protein sequence ID" value="ENSPSTP00000009741.1"/>
    <property type="gene ID" value="ENSPSTG00000006876.1"/>
</dbReference>
<evidence type="ECO:0000259" key="2">
    <source>
        <dbReference type="Pfam" id="PF01108"/>
    </source>
</evidence>
<dbReference type="InterPro" id="IPR050650">
    <property type="entry name" value="Type-II_Cytokine-TF_Rcpt"/>
</dbReference>
<evidence type="ECO:0000313" key="4">
    <source>
        <dbReference type="Proteomes" id="UP000694428"/>
    </source>
</evidence>
<feature type="transmembrane region" description="Helical" evidence="1">
    <location>
        <begin position="12"/>
        <end position="31"/>
    </location>
</feature>
<dbReference type="Proteomes" id="UP000694428">
    <property type="component" value="Unplaced"/>
</dbReference>
<dbReference type="AlphaFoldDB" id="A0A8C9L8Y4"/>
<accession>A0A8C9L8Y4</accession>
<dbReference type="PANTHER" id="PTHR20859">
    <property type="entry name" value="INTERFERON/INTERLEUKIN RECEPTOR"/>
    <property type="match status" value="1"/>
</dbReference>
<keyword evidence="1" id="KW-0812">Transmembrane</keyword>
<dbReference type="Pfam" id="PF01108">
    <property type="entry name" value="Tissue_fac"/>
    <property type="match status" value="1"/>
</dbReference>
<feature type="domain" description="Fibronectin type-III" evidence="2">
    <location>
        <begin position="23"/>
        <end position="70"/>
    </location>
</feature>
<dbReference type="GO" id="GO:0005886">
    <property type="term" value="C:plasma membrane"/>
    <property type="evidence" value="ECO:0007669"/>
    <property type="project" value="TreeGrafter"/>
</dbReference>
<keyword evidence="1" id="KW-0472">Membrane</keyword>
<dbReference type="GO" id="GO:0042015">
    <property type="term" value="F:interleukin-20 binding"/>
    <property type="evidence" value="ECO:0007669"/>
    <property type="project" value="TreeGrafter"/>
</dbReference>
<dbReference type="PANTHER" id="PTHR20859:SF86">
    <property type="entry name" value="INTERLEUKIN-20 RECEPTOR SUBUNIT ALPHA"/>
    <property type="match status" value="1"/>
</dbReference>
<dbReference type="InterPro" id="IPR003961">
    <property type="entry name" value="FN3_dom"/>
</dbReference>
<feature type="transmembrane region" description="Helical" evidence="1">
    <location>
        <begin position="69"/>
        <end position="91"/>
    </location>
</feature>
<organism evidence="3 4">
    <name type="scientific">Pavo cristatus</name>
    <name type="common">Indian peafowl</name>
    <name type="synonym">Blue peafowl</name>
    <dbReference type="NCBI Taxonomy" id="9049"/>
    <lineage>
        <taxon>Eukaryota</taxon>
        <taxon>Metazoa</taxon>
        <taxon>Chordata</taxon>
        <taxon>Craniata</taxon>
        <taxon>Vertebrata</taxon>
        <taxon>Euteleostomi</taxon>
        <taxon>Archelosauria</taxon>
        <taxon>Archosauria</taxon>
        <taxon>Dinosauria</taxon>
        <taxon>Saurischia</taxon>
        <taxon>Theropoda</taxon>
        <taxon>Coelurosauria</taxon>
        <taxon>Aves</taxon>
        <taxon>Neognathae</taxon>
        <taxon>Galloanserae</taxon>
        <taxon>Galliformes</taxon>
        <taxon>Phasianidae</taxon>
        <taxon>Phasianinae</taxon>
        <taxon>Pavo</taxon>
    </lineage>
</organism>
<sequence length="97" mass="10679">EAWDSVPAPKSSALFLVYIVPFLFSFSGELYCSLPNPRNVHFESTNMKNVLHWLAPEGTGDGVLYNVKYSVSVVMDVIMLLVLSSAAYSSLSRVAFS</sequence>
<name>A0A8C9L8Y4_PAVCR</name>
<dbReference type="GO" id="GO:0004896">
    <property type="term" value="F:cytokine receptor activity"/>
    <property type="evidence" value="ECO:0007669"/>
    <property type="project" value="TreeGrafter"/>
</dbReference>
<reference evidence="3" key="2">
    <citation type="submission" date="2025-09" db="UniProtKB">
        <authorList>
            <consortium name="Ensembl"/>
        </authorList>
    </citation>
    <scope>IDENTIFICATION</scope>
</reference>
<protein>
    <recommendedName>
        <fullName evidence="2">Fibronectin type-III domain-containing protein</fullName>
    </recommendedName>
</protein>
<dbReference type="SUPFAM" id="SSF49265">
    <property type="entry name" value="Fibronectin type III"/>
    <property type="match status" value="1"/>
</dbReference>